<evidence type="ECO:0000313" key="1">
    <source>
        <dbReference type="EMBL" id="MDF0593266.1"/>
    </source>
</evidence>
<evidence type="ECO:0000313" key="2">
    <source>
        <dbReference type="Proteomes" id="UP001215956"/>
    </source>
</evidence>
<protein>
    <submittedName>
        <fullName evidence="1">Uncharacterized protein</fullName>
    </submittedName>
</protein>
<keyword evidence="2" id="KW-1185">Reference proteome</keyword>
<dbReference type="RefSeq" id="WP_316968972.1">
    <property type="nucleotide sequence ID" value="NZ_JARFPL010000017.1"/>
</dbReference>
<organism evidence="1 2">
    <name type="scientific">Candidatus Methanocrinis alkalitolerans</name>
    <dbReference type="NCBI Taxonomy" id="3033395"/>
    <lineage>
        <taxon>Archaea</taxon>
        <taxon>Methanobacteriati</taxon>
        <taxon>Methanobacteriota</taxon>
        <taxon>Stenosarchaea group</taxon>
        <taxon>Methanomicrobia</taxon>
        <taxon>Methanotrichales</taxon>
        <taxon>Methanotrichaceae</taxon>
        <taxon>Methanocrinis</taxon>
    </lineage>
</organism>
<gene>
    <name evidence="1" type="ORF">P0O24_06685</name>
</gene>
<proteinExistence type="predicted"/>
<comment type="caution">
    <text evidence="1">The sequence shown here is derived from an EMBL/GenBank/DDBJ whole genome shotgun (WGS) entry which is preliminary data.</text>
</comment>
<sequence length="73" mass="8437">MARVSPGWQQPSIWLSIWRNLKHPEDPFEACCIGEITATLHQEDYEEEKLEVHEIDSNFYCAQDGIASVTLEM</sequence>
<dbReference type="EMBL" id="JARFPL010000017">
    <property type="protein sequence ID" value="MDF0593266.1"/>
    <property type="molecule type" value="Genomic_DNA"/>
</dbReference>
<accession>A0ABT5XEX4</accession>
<reference evidence="1 2" key="1">
    <citation type="submission" date="2023-03" db="EMBL/GenBank/DDBJ databases">
        <title>Whole genome sequencing of Methanotrichaceae archaeon M04Ac.</title>
        <authorList>
            <person name="Khomyakova M.A."/>
            <person name="Merkel A.Y."/>
            <person name="Slobodkin A.I."/>
        </authorList>
    </citation>
    <scope>NUCLEOTIDE SEQUENCE [LARGE SCALE GENOMIC DNA]</scope>
    <source>
        <strain evidence="1 2">M04Ac</strain>
    </source>
</reference>
<name>A0ABT5XEX4_9EURY</name>
<dbReference type="Proteomes" id="UP001215956">
    <property type="component" value="Unassembled WGS sequence"/>
</dbReference>